<proteinExistence type="predicted"/>
<feature type="transmembrane region" description="Helical" evidence="1">
    <location>
        <begin position="15"/>
        <end position="41"/>
    </location>
</feature>
<dbReference type="EMBL" id="CP019479">
    <property type="protein sequence ID" value="UQC88011.1"/>
    <property type="molecule type" value="Genomic_DNA"/>
</dbReference>
<name>A0A9Q8WLT6_9PEZI</name>
<dbReference type="Proteomes" id="UP000830671">
    <property type="component" value="Chromosome 7"/>
</dbReference>
<organism evidence="2 3">
    <name type="scientific">Colletotrichum lupini</name>
    <dbReference type="NCBI Taxonomy" id="145971"/>
    <lineage>
        <taxon>Eukaryota</taxon>
        <taxon>Fungi</taxon>
        <taxon>Dikarya</taxon>
        <taxon>Ascomycota</taxon>
        <taxon>Pezizomycotina</taxon>
        <taxon>Sordariomycetes</taxon>
        <taxon>Hypocreomycetidae</taxon>
        <taxon>Glomerellales</taxon>
        <taxon>Glomerellaceae</taxon>
        <taxon>Colletotrichum</taxon>
        <taxon>Colletotrichum acutatum species complex</taxon>
    </lineage>
</organism>
<dbReference type="RefSeq" id="XP_049149617.1">
    <property type="nucleotide sequence ID" value="XM_049292471.1"/>
</dbReference>
<protein>
    <submittedName>
        <fullName evidence="2">Uncharacterized protein</fullName>
    </submittedName>
</protein>
<accession>A0A9Q8WLT6</accession>
<keyword evidence="1" id="KW-0812">Transmembrane</keyword>
<dbReference type="KEGG" id="clup:CLUP02_13533"/>
<evidence type="ECO:0000313" key="3">
    <source>
        <dbReference type="Proteomes" id="UP000830671"/>
    </source>
</evidence>
<keyword evidence="1" id="KW-0472">Membrane</keyword>
<dbReference type="AlphaFoldDB" id="A0A9Q8WLT6"/>
<sequence length="99" mass="11844">MCMAWHHLPFFFRSAYFYLFCSVPWVNLCLYLDSLYAAYLISMLRCYSVLVVAMRISGNGNGTPSSLQLRYEMPWSSKKIRYFSFPYFQQHERVPQCLR</sequence>
<reference evidence="2" key="1">
    <citation type="journal article" date="2021" name="Mol. Plant Microbe Interact.">
        <title>Complete Genome Sequence of the Plant-Pathogenic Fungus Colletotrichum lupini.</title>
        <authorList>
            <person name="Baroncelli R."/>
            <person name="Pensec F."/>
            <person name="Da Lio D."/>
            <person name="Boufleur T."/>
            <person name="Vicente I."/>
            <person name="Sarrocco S."/>
            <person name="Picot A."/>
            <person name="Baraldi E."/>
            <person name="Sukno S."/>
            <person name="Thon M."/>
            <person name="Le Floch G."/>
        </authorList>
    </citation>
    <scope>NUCLEOTIDE SEQUENCE</scope>
    <source>
        <strain evidence="2">IMI 504893</strain>
    </source>
</reference>
<evidence type="ECO:0000256" key="1">
    <source>
        <dbReference type="SAM" id="Phobius"/>
    </source>
</evidence>
<keyword evidence="1" id="KW-1133">Transmembrane helix</keyword>
<dbReference type="GeneID" id="73347481"/>
<evidence type="ECO:0000313" key="2">
    <source>
        <dbReference type="EMBL" id="UQC88011.1"/>
    </source>
</evidence>
<keyword evidence="3" id="KW-1185">Reference proteome</keyword>
<gene>
    <name evidence="2" type="ORF">CLUP02_13533</name>
</gene>